<evidence type="ECO:0000256" key="1">
    <source>
        <dbReference type="ARBA" id="ARBA00009183"/>
    </source>
</evidence>
<evidence type="ECO:0000256" key="2">
    <source>
        <dbReference type="ARBA" id="ARBA00022630"/>
    </source>
</evidence>
<dbReference type="PANTHER" id="PTHR23023">
    <property type="entry name" value="DIMETHYLANILINE MONOOXYGENASE"/>
    <property type="match status" value="1"/>
</dbReference>
<name>A0A178ZLA3_9EURO</name>
<evidence type="ECO:0000256" key="5">
    <source>
        <dbReference type="ARBA" id="ARBA00023002"/>
    </source>
</evidence>
<dbReference type="Proteomes" id="UP000078343">
    <property type="component" value="Unassembled WGS sequence"/>
</dbReference>
<dbReference type="GeneID" id="30009612"/>
<organism evidence="6 7">
    <name type="scientific">Fonsecaea erecta</name>
    <dbReference type="NCBI Taxonomy" id="1367422"/>
    <lineage>
        <taxon>Eukaryota</taxon>
        <taxon>Fungi</taxon>
        <taxon>Dikarya</taxon>
        <taxon>Ascomycota</taxon>
        <taxon>Pezizomycotina</taxon>
        <taxon>Eurotiomycetes</taxon>
        <taxon>Chaetothyriomycetidae</taxon>
        <taxon>Chaetothyriales</taxon>
        <taxon>Herpotrichiellaceae</taxon>
        <taxon>Fonsecaea</taxon>
    </lineage>
</organism>
<dbReference type="InterPro" id="IPR036188">
    <property type="entry name" value="FAD/NAD-bd_sf"/>
</dbReference>
<dbReference type="InterPro" id="IPR000960">
    <property type="entry name" value="Flavin_mOase"/>
</dbReference>
<keyword evidence="2" id="KW-0285">Flavoprotein</keyword>
<gene>
    <name evidence="6" type="ORF">AYL99_05444</name>
</gene>
<dbReference type="RefSeq" id="XP_018693809.1">
    <property type="nucleotide sequence ID" value="XM_018836956.1"/>
</dbReference>
<dbReference type="Gene3D" id="3.50.50.60">
    <property type="entry name" value="FAD/NAD(P)-binding domain"/>
    <property type="match status" value="1"/>
</dbReference>
<dbReference type="InterPro" id="IPR020946">
    <property type="entry name" value="Flavin_mOase-like"/>
</dbReference>
<dbReference type="GO" id="GO:0050661">
    <property type="term" value="F:NADP binding"/>
    <property type="evidence" value="ECO:0007669"/>
    <property type="project" value="InterPro"/>
</dbReference>
<evidence type="ECO:0000256" key="4">
    <source>
        <dbReference type="ARBA" id="ARBA00022857"/>
    </source>
</evidence>
<dbReference type="Pfam" id="PF00743">
    <property type="entry name" value="FMO-like"/>
    <property type="match status" value="1"/>
</dbReference>
<dbReference type="GO" id="GO:0050660">
    <property type="term" value="F:flavin adenine dinucleotide binding"/>
    <property type="evidence" value="ECO:0007669"/>
    <property type="project" value="InterPro"/>
</dbReference>
<dbReference type="PRINTS" id="PR00370">
    <property type="entry name" value="FMOXYGENASE"/>
</dbReference>
<protein>
    <recommendedName>
        <fullName evidence="8">FAD/NAD(P)-binding domain-containing protein</fullName>
    </recommendedName>
</protein>
<dbReference type="SUPFAM" id="SSF51905">
    <property type="entry name" value="FAD/NAD(P)-binding domain"/>
    <property type="match status" value="2"/>
</dbReference>
<evidence type="ECO:0000256" key="3">
    <source>
        <dbReference type="ARBA" id="ARBA00022827"/>
    </source>
</evidence>
<reference evidence="6 7" key="1">
    <citation type="submission" date="2016-04" db="EMBL/GenBank/DDBJ databases">
        <title>Draft genome of Fonsecaea erecta CBS 125763.</title>
        <authorList>
            <person name="Weiss V.A."/>
            <person name="Vicente V.A."/>
            <person name="Raittz R.T."/>
            <person name="Moreno L.F."/>
            <person name="De Souza E.M."/>
            <person name="Pedrosa F.O."/>
            <person name="Steffens M.B."/>
            <person name="Faoro H."/>
            <person name="Tadra-Sfeir M.Z."/>
            <person name="Najafzadeh M.J."/>
            <person name="Felipe M.S."/>
            <person name="Teixeira M."/>
            <person name="Sun J."/>
            <person name="Xi L."/>
            <person name="Gomes R."/>
            <person name="De Azevedo C.M."/>
            <person name="Salgado C.G."/>
            <person name="Da Silva M.B."/>
            <person name="Nascimento M.F."/>
            <person name="Queiroz-Telles F."/>
            <person name="Attili D.S."/>
            <person name="Gorbushina A."/>
        </authorList>
    </citation>
    <scope>NUCLEOTIDE SEQUENCE [LARGE SCALE GENOMIC DNA]</scope>
    <source>
        <strain evidence="6 7">CBS 125763</strain>
    </source>
</reference>
<evidence type="ECO:0008006" key="8">
    <source>
        <dbReference type="Google" id="ProtNLM"/>
    </source>
</evidence>
<accession>A0A178ZLA3</accession>
<keyword evidence="3" id="KW-0274">FAD</keyword>
<keyword evidence="4" id="KW-0521">NADP</keyword>
<dbReference type="OrthoDB" id="66881at2759"/>
<comment type="similarity">
    <text evidence="1">Belongs to the FMO family.</text>
</comment>
<evidence type="ECO:0000313" key="6">
    <source>
        <dbReference type="EMBL" id="OAP60442.1"/>
    </source>
</evidence>
<dbReference type="GO" id="GO:0004499">
    <property type="term" value="F:N,N-dimethylaniline monooxygenase activity"/>
    <property type="evidence" value="ECO:0007669"/>
    <property type="project" value="InterPro"/>
</dbReference>
<dbReference type="AlphaFoldDB" id="A0A178ZLA3"/>
<dbReference type="EMBL" id="LVYI01000004">
    <property type="protein sequence ID" value="OAP60442.1"/>
    <property type="molecule type" value="Genomic_DNA"/>
</dbReference>
<keyword evidence="5" id="KW-0560">Oxidoreductase</keyword>
<comment type="caution">
    <text evidence="6">The sequence shown here is derived from an EMBL/GenBank/DDBJ whole genome shotgun (WGS) entry which is preliminary data.</text>
</comment>
<sequence length="534" mass="60837">MAITVAIVGMGPLGLMALKILKEDGFAVTGFEKRSWVGGLWKQSYDSTLSVTEKTVFNSSRFRAAISDYPFPEDVDDYPTAKQIWTYLQSYCDDFGLRPHIRLNAEVKTFSRAQGKWTIEYVQDGTSRIDVFDKLLISPGSFVVPRSPTLKDIHKFEGKVLHAVEFPHPSRFRGQNVLLIGFHATAQDLVVELSEHAKKVYIAHKNGLLLIPRYTADGRTYDQAQTMSLVFVQVFMERWFPRLWTWFVDTVFAAMSRKAFPNQRKEWNLSPALSIATSPPLVADEIYPFLESGFAEPVSAVQEVLGPHAVRLTDGCLLEGVDAIIYATGYEAAVPCAPAEYNPYPVADEAPYLYRNIFPLHPDADVRNSLAFLGQGAFPFPGFVLFELTAMAVSQIWQGRTPLPSLDEMLAWHRAHIAWRENVVRRTQSRAPSHFHTVFMRTPDHLPWLDRVAGTGVLAHFSLFSWRAWRFWWTSGDRGFYRLCRSGVFSPAIWRLFDMGRRKPWAGARSQIVEDNRIAEARRQERLRAVEKLL</sequence>
<proteinExistence type="inferred from homology"/>
<dbReference type="InterPro" id="IPR050346">
    <property type="entry name" value="FMO-like"/>
</dbReference>
<evidence type="ECO:0000313" key="7">
    <source>
        <dbReference type="Proteomes" id="UP000078343"/>
    </source>
</evidence>
<keyword evidence="7" id="KW-1185">Reference proteome</keyword>